<dbReference type="SUPFAM" id="SSF55729">
    <property type="entry name" value="Acyl-CoA N-acyltransferases (Nat)"/>
    <property type="match status" value="1"/>
</dbReference>
<comment type="caution">
    <text evidence="2">The sequence shown here is derived from an EMBL/GenBank/DDBJ whole genome shotgun (WGS) entry which is preliminary data.</text>
</comment>
<organism evidence="2 3">
    <name type="scientific">Agromyces rhizosphaerae</name>
    <dbReference type="NCBI Taxonomy" id="88374"/>
    <lineage>
        <taxon>Bacteria</taxon>
        <taxon>Bacillati</taxon>
        <taxon>Actinomycetota</taxon>
        <taxon>Actinomycetes</taxon>
        <taxon>Micrococcales</taxon>
        <taxon>Microbacteriaceae</taxon>
        <taxon>Agromyces</taxon>
    </lineage>
</organism>
<dbReference type="PROSITE" id="PS51729">
    <property type="entry name" value="GNAT_YJDJ"/>
    <property type="match status" value="1"/>
</dbReference>
<protein>
    <submittedName>
        <fullName evidence="2">N-acetyltransferase</fullName>
    </submittedName>
</protein>
<dbReference type="EMBL" id="BSDP01000001">
    <property type="protein sequence ID" value="GLI29114.1"/>
    <property type="molecule type" value="Genomic_DNA"/>
</dbReference>
<dbReference type="InterPro" id="IPR016181">
    <property type="entry name" value="Acyl_CoA_acyltransferase"/>
</dbReference>
<sequence>MEREFAWEPDAERYTMHLDGRLASVIDTHRLGDAISFSRVFTAPPFRGHGYASDIVAWAVDHVERTTDLRIVPTCWYAAAWFDRNPERSGLLARRAG</sequence>
<name>A0A9W6FQI9_9MICO</name>
<dbReference type="AlphaFoldDB" id="A0A9W6FQI9"/>
<evidence type="ECO:0000259" key="1">
    <source>
        <dbReference type="PROSITE" id="PS51729"/>
    </source>
</evidence>
<evidence type="ECO:0000313" key="2">
    <source>
        <dbReference type="EMBL" id="GLI29114.1"/>
    </source>
</evidence>
<dbReference type="Pfam" id="PF14542">
    <property type="entry name" value="Acetyltransf_CG"/>
    <property type="match status" value="1"/>
</dbReference>
<accession>A0A9W6FQI9</accession>
<dbReference type="InterPro" id="IPR031165">
    <property type="entry name" value="GNAT_YJDJ"/>
</dbReference>
<evidence type="ECO:0000313" key="3">
    <source>
        <dbReference type="Proteomes" id="UP001144396"/>
    </source>
</evidence>
<gene>
    <name evidence="2" type="ORF">ARHIZOSPH14_33560</name>
</gene>
<keyword evidence="3" id="KW-1185">Reference proteome</keyword>
<dbReference type="Gene3D" id="3.40.630.30">
    <property type="match status" value="1"/>
</dbReference>
<reference evidence="2" key="1">
    <citation type="submission" date="2022-12" db="EMBL/GenBank/DDBJ databases">
        <title>Reference genome sequencing for broad-spectrum identification of bacterial and archaeal isolates by mass spectrometry.</title>
        <authorList>
            <person name="Sekiguchi Y."/>
            <person name="Tourlousse D.M."/>
        </authorList>
    </citation>
    <scope>NUCLEOTIDE SEQUENCE</scope>
    <source>
        <strain evidence="2">14</strain>
    </source>
</reference>
<feature type="domain" description="N-acetyltransferase" evidence="1">
    <location>
        <begin position="6"/>
        <end position="93"/>
    </location>
</feature>
<dbReference type="RefSeq" id="WP_281887015.1">
    <property type="nucleotide sequence ID" value="NZ_BSDP01000001.1"/>
</dbReference>
<dbReference type="Proteomes" id="UP001144396">
    <property type="component" value="Unassembled WGS sequence"/>
</dbReference>
<proteinExistence type="predicted"/>